<proteinExistence type="predicted"/>
<gene>
    <name evidence="1" type="ORF">LOK49_LG06G02351</name>
</gene>
<dbReference type="EMBL" id="CM045762">
    <property type="protein sequence ID" value="KAI8011457.1"/>
    <property type="molecule type" value="Genomic_DNA"/>
</dbReference>
<dbReference type="Proteomes" id="UP001060215">
    <property type="component" value="Chromosome 5"/>
</dbReference>
<comment type="caution">
    <text evidence="1">The sequence shown here is derived from an EMBL/GenBank/DDBJ whole genome shotgun (WGS) entry which is preliminary data.</text>
</comment>
<reference evidence="1 2" key="1">
    <citation type="journal article" date="2022" name="Plant J.">
        <title>Chromosome-level genome of Camellia lanceoleosa provides a valuable resource for understanding genome evolution and self-incompatibility.</title>
        <authorList>
            <person name="Gong W."/>
            <person name="Xiao S."/>
            <person name="Wang L."/>
            <person name="Liao Z."/>
            <person name="Chang Y."/>
            <person name="Mo W."/>
            <person name="Hu G."/>
            <person name="Li W."/>
            <person name="Zhao G."/>
            <person name="Zhu H."/>
            <person name="Hu X."/>
            <person name="Ji K."/>
            <person name="Xiang X."/>
            <person name="Song Q."/>
            <person name="Yuan D."/>
            <person name="Jin S."/>
            <person name="Zhang L."/>
        </authorList>
    </citation>
    <scope>NUCLEOTIDE SEQUENCE [LARGE SCALE GENOMIC DNA]</scope>
    <source>
        <strain evidence="1">SQ_2022a</strain>
    </source>
</reference>
<protein>
    <submittedName>
        <fullName evidence="1">Pre-mRNA-splicing factor SLU7</fullName>
    </submittedName>
</protein>
<sequence>MSDNSKGTISAHYSEISKEKLHKLELDEACKAGLVSTKVDEDGKENNPHVPHYMSSAPWYLNADGPSLKHQRKQKSESKHKKSCCGAMSHNAMSCTERPRKVGAKWTNKNIAPDEKIENSQLDYDPKHDLWNEDNEDALKVDEAKVDESKQMGFAEVGKCISTTSGGSTGTVRLSCAFLPNWIGSCGFNRMRHALMASQDCCAYRWYSCRYKRQWWEFKSKHMDKVPFFKQMGKFYELFEMDAHVGAKELDLQYMKINLGIYMKDDSKEFSILVDRSVGGSSIVDGQLELMLHRRLVHDDSRGVAEALNETVCIHDECTGLTVQGKYYLRIDPLGEGAKWRRSFGQEIYSPFYVGLQAASLYRVVSRKEKPRGRHHGLTQQKRQEIKEAFELFDTDGSGTIDAKELNFAMRGLKFCSQSLKLPGTCGPNATYDCFLAWNAKCGASGMAHGCKCAAAAGNQHSCTCHVVCGQCLPANASNTTSTSAN</sequence>
<accession>A0ACC0HFZ3</accession>
<organism evidence="1 2">
    <name type="scientific">Camellia lanceoleosa</name>
    <dbReference type="NCBI Taxonomy" id="1840588"/>
    <lineage>
        <taxon>Eukaryota</taxon>
        <taxon>Viridiplantae</taxon>
        <taxon>Streptophyta</taxon>
        <taxon>Embryophyta</taxon>
        <taxon>Tracheophyta</taxon>
        <taxon>Spermatophyta</taxon>
        <taxon>Magnoliopsida</taxon>
        <taxon>eudicotyledons</taxon>
        <taxon>Gunneridae</taxon>
        <taxon>Pentapetalae</taxon>
        <taxon>asterids</taxon>
        <taxon>Ericales</taxon>
        <taxon>Theaceae</taxon>
        <taxon>Camellia</taxon>
    </lineage>
</organism>
<evidence type="ECO:0000313" key="2">
    <source>
        <dbReference type="Proteomes" id="UP001060215"/>
    </source>
</evidence>
<keyword evidence="2" id="KW-1185">Reference proteome</keyword>
<evidence type="ECO:0000313" key="1">
    <source>
        <dbReference type="EMBL" id="KAI8011457.1"/>
    </source>
</evidence>
<name>A0ACC0HFZ3_9ERIC</name>